<dbReference type="EMBL" id="FM252032">
    <property type="protein sequence ID" value="CAZ55212.1"/>
    <property type="molecule type" value="Genomic_DNA"/>
</dbReference>
<feature type="domain" description="Impact N-terminal" evidence="2">
    <location>
        <begin position="20"/>
        <end position="125"/>
    </location>
</feature>
<dbReference type="Gene3D" id="3.30.230.30">
    <property type="entry name" value="Impact, N-terminal domain"/>
    <property type="match status" value="1"/>
</dbReference>
<dbReference type="PANTHER" id="PTHR16301:SF20">
    <property type="entry name" value="IMPACT FAMILY MEMBER YIGZ"/>
    <property type="match status" value="1"/>
</dbReference>
<dbReference type="GO" id="GO:0006446">
    <property type="term" value="P:regulation of translational initiation"/>
    <property type="evidence" value="ECO:0007669"/>
    <property type="project" value="TreeGrafter"/>
</dbReference>
<dbReference type="InterPro" id="IPR001498">
    <property type="entry name" value="Impact_N"/>
</dbReference>
<dbReference type="InterPro" id="IPR015796">
    <property type="entry name" value="Impact_YigZ-like"/>
</dbReference>
<keyword evidence="5" id="KW-1185">Reference proteome</keyword>
<evidence type="ECO:0000313" key="4">
    <source>
        <dbReference type="EMBL" id="CAZ55212.1"/>
    </source>
</evidence>
<dbReference type="InterPro" id="IPR015269">
    <property type="entry name" value="UPF0029_Impact_C"/>
</dbReference>
<dbReference type="PANTHER" id="PTHR16301">
    <property type="entry name" value="IMPACT-RELATED"/>
    <property type="match status" value="1"/>
</dbReference>
<evidence type="ECO:0000259" key="2">
    <source>
        <dbReference type="Pfam" id="PF01205"/>
    </source>
</evidence>
<accession>A0A0H3N297</accession>
<feature type="domain" description="UPF0029" evidence="3">
    <location>
        <begin position="142"/>
        <end position="196"/>
    </location>
</feature>
<protein>
    <recommendedName>
        <fullName evidence="6">YigZ family protein</fullName>
    </recommendedName>
</protein>
<dbReference type="Pfam" id="PF09186">
    <property type="entry name" value="DUF1949"/>
    <property type="match status" value="1"/>
</dbReference>
<dbReference type="GO" id="GO:0005737">
    <property type="term" value="C:cytoplasm"/>
    <property type="evidence" value="ECO:0007669"/>
    <property type="project" value="TreeGrafter"/>
</dbReference>
<dbReference type="Proteomes" id="UP000009077">
    <property type="component" value="Chromosome"/>
</dbReference>
<dbReference type="KEGG" id="ssb:SSUBM407_0380"/>
<dbReference type="SUPFAM" id="SSF54980">
    <property type="entry name" value="EF-G C-terminal domain-like"/>
    <property type="match status" value="1"/>
</dbReference>
<dbReference type="HOGENOM" id="CLU_083552_2_1_9"/>
<evidence type="ECO:0000259" key="3">
    <source>
        <dbReference type="Pfam" id="PF09186"/>
    </source>
</evidence>
<evidence type="ECO:0000313" key="5">
    <source>
        <dbReference type="Proteomes" id="UP000009077"/>
    </source>
</evidence>
<dbReference type="Pfam" id="PF01205">
    <property type="entry name" value="Impact_N"/>
    <property type="match status" value="1"/>
</dbReference>
<dbReference type="InterPro" id="IPR020569">
    <property type="entry name" value="UPF0029_Impact_CS"/>
</dbReference>
<sequence>MVMKEFKTIREDGIVEEEIKKSRFICFMKRVTSEEEARDFINKIKKEHYKATHNCSAFVLGENMEIKRSSDDGEPSGTAGVPMLTVLENHELTNVATVVTRYFGGIKLGAGGLIRAYAGAVANAVKEIGVVEVKEQEGISLSMSYAQYQEFANWRAEQGLEEFDTQFTTEVSTMIFVDKEFLEQTLASLTDFYHGKVSTEKANSRIVEVPVY</sequence>
<organism evidence="4 5">
    <name type="scientific">Streptococcus suis (strain BM407)</name>
    <dbReference type="NCBI Taxonomy" id="568814"/>
    <lineage>
        <taxon>Bacteria</taxon>
        <taxon>Bacillati</taxon>
        <taxon>Bacillota</taxon>
        <taxon>Bacilli</taxon>
        <taxon>Lactobacillales</taxon>
        <taxon>Streptococcaceae</taxon>
        <taxon>Streptococcus</taxon>
    </lineage>
</organism>
<dbReference type="AlphaFoldDB" id="A0A0H3N297"/>
<evidence type="ECO:0008006" key="6">
    <source>
        <dbReference type="Google" id="ProtNLM"/>
    </source>
</evidence>
<proteinExistence type="inferred from homology"/>
<evidence type="ECO:0000256" key="1">
    <source>
        <dbReference type="ARBA" id="ARBA00007665"/>
    </source>
</evidence>
<reference evidence="4 5" key="1">
    <citation type="journal article" date="2009" name="PLoS ONE">
        <title>Rapid evolution of virulence and drug resistance in the emerging zoonotic pathogen Streptococcus suis.</title>
        <authorList>
            <person name="Holden M.T.G."/>
            <person name="Hauser H."/>
            <person name="Sanders M."/>
            <person name="Ngo T.H."/>
            <person name="Cherevach I."/>
            <person name="Cronin A."/>
            <person name="Goodhead I."/>
            <person name="Mungall K."/>
            <person name="Quail M.A."/>
            <person name="Price C."/>
            <person name="Rabbinowitsch E."/>
            <person name="Sharp S."/>
            <person name="Croucher N.J."/>
            <person name="Chieu T.B."/>
            <person name="Mai N.T.H."/>
            <person name="Diep T.S."/>
            <person name="Chinh N.T."/>
            <person name="Kehoe M."/>
            <person name="Leigh J.A."/>
            <person name="Ward P.N."/>
            <person name="Dowson C.G."/>
            <person name="Whatmore A.M."/>
            <person name="Chanter N."/>
            <person name="Iversen P."/>
            <person name="Gottschalk M."/>
            <person name="Slater J.D."/>
            <person name="Smith H.E."/>
            <person name="Spratt B.G."/>
            <person name="Xu J."/>
            <person name="Ye C."/>
            <person name="Bentley S."/>
            <person name="Barrell B.G."/>
            <person name="Schultsz C."/>
            <person name="Maskell D.J."/>
            <person name="Parkhill J."/>
        </authorList>
    </citation>
    <scope>NUCLEOTIDE SEQUENCE [LARGE SCALE GENOMIC DNA]</scope>
    <source>
        <strain evidence="4 5">BM407</strain>
    </source>
</reference>
<dbReference type="InterPro" id="IPR020568">
    <property type="entry name" value="Ribosomal_Su5_D2-typ_SF"/>
</dbReference>
<dbReference type="NCBIfam" id="TIGR00257">
    <property type="entry name" value="IMPACT_YIGZ"/>
    <property type="match status" value="1"/>
</dbReference>
<gene>
    <name evidence="4" type="ordered locus">SSUBM407_0380</name>
</gene>
<dbReference type="InterPro" id="IPR035647">
    <property type="entry name" value="EFG_III/V"/>
</dbReference>
<dbReference type="PROSITE" id="PS00910">
    <property type="entry name" value="UPF0029"/>
    <property type="match status" value="1"/>
</dbReference>
<dbReference type="InterPro" id="IPR023582">
    <property type="entry name" value="Impact"/>
</dbReference>
<name>A0A0H3N297_STRS4</name>
<dbReference type="InterPro" id="IPR036956">
    <property type="entry name" value="Impact_N_sf"/>
</dbReference>
<dbReference type="PATRIC" id="fig|568814.3.peg.405"/>
<dbReference type="SUPFAM" id="SSF54211">
    <property type="entry name" value="Ribosomal protein S5 domain 2-like"/>
    <property type="match status" value="1"/>
</dbReference>
<comment type="similarity">
    <text evidence="1">Belongs to the IMPACT family.</text>
</comment>